<keyword evidence="8" id="KW-0411">Iron-sulfur</keyword>
<dbReference type="STRING" id="1085623.GNIT_3632"/>
<evidence type="ECO:0000313" key="11">
    <source>
        <dbReference type="Proteomes" id="UP000009282"/>
    </source>
</evidence>
<keyword evidence="6" id="KW-0249">Electron transport</keyword>
<organism evidence="10 11">
    <name type="scientific">Glaciecola nitratireducens (strain JCM 12485 / KCTC 12276 / FR1064)</name>
    <dbReference type="NCBI Taxonomy" id="1085623"/>
    <lineage>
        <taxon>Bacteria</taxon>
        <taxon>Pseudomonadati</taxon>
        <taxon>Pseudomonadota</taxon>
        <taxon>Gammaproteobacteria</taxon>
        <taxon>Alteromonadales</taxon>
        <taxon>Alteromonadaceae</taxon>
        <taxon>Brumicola</taxon>
    </lineage>
</organism>
<dbReference type="eggNOG" id="ENOG50330XW">
    <property type="taxonomic scope" value="Bacteria"/>
</dbReference>
<evidence type="ECO:0000256" key="4">
    <source>
        <dbReference type="ARBA" id="ARBA00022723"/>
    </source>
</evidence>
<dbReference type="HOGENOM" id="CLU_147871_0_0_6"/>
<dbReference type="Gene3D" id="4.10.490.10">
    <property type="entry name" value="High potential iron-sulphur protein"/>
    <property type="match status" value="1"/>
</dbReference>
<evidence type="ECO:0000256" key="7">
    <source>
        <dbReference type="ARBA" id="ARBA00023004"/>
    </source>
</evidence>
<evidence type="ECO:0000256" key="3">
    <source>
        <dbReference type="ARBA" id="ARBA00022485"/>
    </source>
</evidence>
<dbReference type="GO" id="GO:0051539">
    <property type="term" value="F:4 iron, 4 sulfur cluster binding"/>
    <property type="evidence" value="ECO:0007669"/>
    <property type="project" value="UniProtKB-KW"/>
</dbReference>
<sequence length="97" mass="10523">MNNVNRRDFLKLSGSTLIGLTLGGVALRANAQEQVKLDDPTAVALKYVHESKVEGNNCANCQYIQGEAGQEWRPCGIFPGKVVNAKGWCSAWMKKAG</sequence>
<dbReference type="EMBL" id="CP003060">
    <property type="protein sequence ID" value="AEP31726.1"/>
    <property type="molecule type" value="Genomic_DNA"/>
</dbReference>
<keyword evidence="5" id="KW-0732">Signal</keyword>
<dbReference type="InterPro" id="IPR000170">
    <property type="entry name" value="High_potential_FeS_prot"/>
</dbReference>
<name>G4QP18_GLANF</name>
<keyword evidence="11" id="KW-1185">Reference proteome</keyword>
<dbReference type="InterPro" id="IPR006311">
    <property type="entry name" value="TAT_signal"/>
</dbReference>
<evidence type="ECO:0000256" key="1">
    <source>
        <dbReference type="ARBA" id="ARBA00002137"/>
    </source>
</evidence>
<dbReference type="PROSITE" id="PS51373">
    <property type="entry name" value="HIPIP"/>
    <property type="match status" value="1"/>
</dbReference>
<evidence type="ECO:0000256" key="6">
    <source>
        <dbReference type="ARBA" id="ARBA00022982"/>
    </source>
</evidence>
<dbReference type="GO" id="GO:0019646">
    <property type="term" value="P:aerobic electron transport chain"/>
    <property type="evidence" value="ECO:0007669"/>
    <property type="project" value="InterPro"/>
</dbReference>
<keyword evidence="7" id="KW-0408">Iron</keyword>
<dbReference type="GO" id="GO:0009055">
    <property type="term" value="F:electron transfer activity"/>
    <property type="evidence" value="ECO:0007669"/>
    <property type="project" value="InterPro"/>
</dbReference>
<dbReference type="PROSITE" id="PS51318">
    <property type="entry name" value="TAT"/>
    <property type="match status" value="1"/>
</dbReference>
<dbReference type="GO" id="GO:0046872">
    <property type="term" value="F:metal ion binding"/>
    <property type="evidence" value="ECO:0007669"/>
    <property type="project" value="UniProtKB-KW"/>
</dbReference>
<gene>
    <name evidence="10" type="ordered locus">GNIT_3632</name>
</gene>
<proteinExistence type="predicted"/>
<reference evidence="10 11" key="1">
    <citation type="journal article" date="2011" name="J. Bacteriol.">
        <title>Complete genome sequence of seawater bacterium Glaciecola nitratireducens FR1064T.</title>
        <authorList>
            <person name="Bian F."/>
            <person name="Qin Q.L."/>
            <person name="Xie B.B."/>
            <person name="Shu Y.L."/>
            <person name="Zhang X.Y."/>
            <person name="Yu Y."/>
            <person name="Chen B."/>
            <person name="Chen X.L."/>
            <person name="Zhou B.C."/>
            <person name="Zhang Y.Z."/>
        </authorList>
    </citation>
    <scope>NUCLEOTIDE SEQUENCE [LARGE SCALE GENOMIC DNA]</scope>
    <source>
        <strain evidence="11">JCM 12485 / KCTC 12276 / FR1064</strain>
    </source>
</reference>
<keyword evidence="2" id="KW-0813">Transport</keyword>
<dbReference type="AlphaFoldDB" id="G4QP18"/>
<accession>G4QP18</accession>
<protein>
    <submittedName>
        <fullName evidence="10">High-potential iron sulfur protein isozyme-2, HiPIP-2</fullName>
    </submittedName>
</protein>
<dbReference type="RefSeq" id="WP_014110597.1">
    <property type="nucleotide sequence ID" value="NC_016041.1"/>
</dbReference>
<evidence type="ECO:0000256" key="2">
    <source>
        <dbReference type="ARBA" id="ARBA00022448"/>
    </source>
</evidence>
<dbReference type="KEGG" id="gni:GNIT_3632"/>
<dbReference type="SUPFAM" id="SSF57652">
    <property type="entry name" value="HIPIP (high potential iron protein)"/>
    <property type="match status" value="1"/>
</dbReference>
<evidence type="ECO:0000259" key="9">
    <source>
        <dbReference type="PROSITE" id="PS51373"/>
    </source>
</evidence>
<comment type="function">
    <text evidence="1">Specific class of high-redox-potential 4Fe-4S ferredoxins. Functions in anaerobic electron transport in most purple and in some other photosynthetic bacteria and in at least one genus (Paracoccus) of halophilic, denitrifying bacteria.</text>
</comment>
<keyword evidence="3" id="KW-0004">4Fe-4S</keyword>
<feature type="domain" description="High potential iron-sulfur proteins family profile" evidence="9">
    <location>
        <begin position="29"/>
        <end position="97"/>
    </location>
</feature>
<dbReference type="InterPro" id="IPR019546">
    <property type="entry name" value="TAT_signal_bac_arc"/>
</dbReference>
<keyword evidence="4" id="KW-0479">Metal-binding</keyword>
<dbReference type="NCBIfam" id="TIGR01409">
    <property type="entry name" value="TAT_signal_seq"/>
    <property type="match status" value="1"/>
</dbReference>
<dbReference type="OrthoDB" id="5298540at2"/>
<dbReference type="Pfam" id="PF01355">
    <property type="entry name" value="HIPIP"/>
    <property type="match status" value="1"/>
</dbReference>
<dbReference type="InterPro" id="IPR036369">
    <property type="entry name" value="HIPIP_sf"/>
</dbReference>
<evidence type="ECO:0000256" key="5">
    <source>
        <dbReference type="ARBA" id="ARBA00022729"/>
    </source>
</evidence>
<evidence type="ECO:0000313" key="10">
    <source>
        <dbReference type="EMBL" id="AEP31726.1"/>
    </source>
</evidence>
<dbReference type="Proteomes" id="UP000009282">
    <property type="component" value="Chromosome"/>
</dbReference>
<evidence type="ECO:0000256" key="8">
    <source>
        <dbReference type="ARBA" id="ARBA00023014"/>
    </source>
</evidence>